<evidence type="ECO:0000313" key="2">
    <source>
        <dbReference type="Proteomes" id="UP000790709"/>
    </source>
</evidence>
<dbReference type="Proteomes" id="UP000790709">
    <property type="component" value="Unassembled WGS sequence"/>
</dbReference>
<protein>
    <submittedName>
        <fullName evidence="1">Uncharacterized protein</fullName>
    </submittedName>
</protein>
<comment type="caution">
    <text evidence="1">The sequence shown here is derived from an EMBL/GenBank/DDBJ whole genome shotgun (WGS) entry which is preliminary data.</text>
</comment>
<evidence type="ECO:0000313" key="1">
    <source>
        <dbReference type="EMBL" id="KAH7921613.1"/>
    </source>
</evidence>
<dbReference type="EMBL" id="MU266518">
    <property type="protein sequence ID" value="KAH7921613.1"/>
    <property type="molecule type" value="Genomic_DNA"/>
</dbReference>
<gene>
    <name evidence="1" type="ORF">BV22DRAFT_717230</name>
</gene>
<proteinExistence type="predicted"/>
<name>A0ACB8B9P5_9AGAM</name>
<organism evidence="1 2">
    <name type="scientific">Leucogyrophana mollusca</name>
    <dbReference type="NCBI Taxonomy" id="85980"/>
    <lineage>
        <taxon>Eukaryota</taxon>
        <taxon>Fungi</taxon>
        <taxon>Dikarya</taxon>
        <taxon>Basidiomycota</taxon>
        <taxon>Agaricomycotina</taxon>
        <taxon>Agaricomycetes</taxon>
        <taxon>Agaricomycetidae</taxon>
        <taxon>Boletales</taxon>
        <taxon>Boletales incertae sedis</taxon>
        <taxon>Leucogyrophana</taxon>
    </lineage>
</organism>
<sequence>MSDSFADLWNSSAPTTSKPNPQPQKLGLPQQIPRRPQQKDVFSLLSASQPTSRTGSPHISSPAQPRSAHPAVSAANPPTRSNGDAFSELFSGSSAMGSGRSMTIAERAAMVEKSRLQQHQSQPKSSQTQPSAWDGIDMLAQSTTSPPIPPTNASASSSQDDPDFAFSSAPASKHVPPPAGDDDWGLADFSSPQSASTSAPTAKPPASKSPQTLWELDEFASAPISPAKPPSKSPPQVQSDDTFDFDFGNREDGLLDEQSDDEDVLGDLGKPVHASASSRVSSNTNTGHTTPSPPASTHARPVSPPPHIVGQIVEMGFSPQQARVALAATKTGLDVQAALETLLANGAGVDTESSEPIPAPAPPQRRRPAASRTSSAPTAASTSADPAAQAAGVQAEKIIAQASEIGLSVFNRANAFWKESKEKAQRLYEERAAAAARSEGATGGGPRDGRPRWMQDNGGEGASRGRDEGGGEGALRNRKGKDVGFSDDVLPPKPPRRAHPEPAPREARTADLLSTDAPTAYVSPFRHGRPKPDSQPAPTPRAPSPIRLATRQTVSASPSALAASAKHKSLGTEKYKLGQYADAESAYAAAISALPDSHLLRVPLYNNRALTRLKIGNYAAAAEDCTAAIDIVGASYHPAREAPVVREEDGAGVDLGEGLAKAWRRRAEAHEGRERWELARADWEAVAGAEWVAPNVRGEAVRGAGRCRRMLDGSSSSASASTAPPTAPRAPAAKPRPRPRNPVAAPPTTDALNALREATNAAEAEDLERHALKDAVDARLLAWKGGKETNIRALIASLDTVLWEGLGWQKVGMAELVGAGQVKVRYMRAIGRLHPDKLNAKNTTLEQRMIANGVFGTLNEAWNAFQQQ</sequence>
<keyword evidence="2" id="KW-1185">Reference proteome</keyword>
<reference evidence="1" key="1">
    <citation type="journal article" date="2021" name="New Phytol.">
        <title>Evolutionary innovations through gain and loss of genes in the ectomycorrhizal Boletales.</title>
        <authorList>
            <person name="Wu G."/>
            <person name="Miyauchi S."/>
            <person name="Morin E."/>
            <person name="Kuo A."/>
            <person name="Drula E."/>
            <person name="Varga T."/>
            <person name="Kohler A."/>
            <person name="Feng B."/>
            <person name="Cao Y."/>
            <person name="Lipzen A."/>
            <person name="Daum C."/>
            <person name="Hundley H."/>
            <person name="Pangilinan J."/>
            <person name="Johnson J."/>
            <person name="Barry K."/>
            <person name="LaButti K."/>
            <person name="Ng V."/>
            <person name="Ahrendt S."/>
            <person name="Min B."/>
            <person name="Choi I.G."/>
            <person name="Park H."/>
            <person name="Plett J.M."/>
            <person name="Magnuson J."/>
            <person name="Spatafora J.W."/>
            <person name="Nagy L.G."/>
            <person name="Henrissat B."/>
            <person name="Grigoriev I.V."/>
            <person name="Yang Z.L."/>
            <person name="Xu J."/>
            <person name="Martin F.M."/>
        </authorList>
    </citation>
    <scope>NUCLEOTIDE SEQUENCE</scope>
    <source>
        <strain evidence="1">KUC20120723A-06</strain>
    </source>
</reference>
<accession>A0ACB8B9P5</accession>